<dbReference type="AlphaFoldDB" id="A0A4Y2UPC6"/>
<sequence length="108" mass="11990">MSSVTTAVGNKVRILSSHHRHGPTPPEGGKHLLVICVWVEWTNAGVAEKPTGAKYISRTSVLLEYVNVNMGKRVMKAPVFKKQGRYMKARIVSKKSERIPSHPEVEGQ</sequence>
<protein>
    <submittedName>
        <fullName evidence="1">Uncharacterized protein</fullName>
    </submittedName>
</protein>
<dbReference type="Proteomes" id="UP000499080">
    <property type="component" value="Unassembled WGS sequence"/>
</dbReference>
<organism evidence="1 2">
    <name type="scientific">Araneus ventricosus</name>
    <name type="common">Orbweaver spider</name>
    <name type="synonym">Epeira ventricosa</name>
    <dbReference type="NCBI Taxonomy" id="182803"/>
    <lineage>
        <taxon>Eukaryota</taxon>
        <taxon>Metazoa</taxon>
        <taxon>Ecdysozoa</taxon>
        <taxon>Arthropoda</taxon>
        <taxon>Chelicerata</taxon>
        <taxon>Arachnida</taxon>
        <taxon>Araneae</taxon>
        <taxon>Araneomorphae</taxon>
        <taxon>Entelegynae</taxon>
        <taxon>Araneoidea</taxon>
        <taxon>Araneidae</taxon>
        <taxon>Araneus</taxon>
    </lineage>
</organism>
<keyword evidence="2" id="KW-1185">Reference proteome</keyword>
<comment type="caution">
    <text evidence="1">The sequence shown here is derived from an EMBL/GenBank/DDBJ whole genome shotgun (WGS) entry which is preliminary data.</text>
</comment>
<evidence type="ECO:0000313" key="1">
    <source>
        <dbReference type="EMBL" id="GBO13400.1"/>
    </source>
</evidence>
<dbReference type="EMBL" id="BGPR01037725">
    <property type="protein sequence ID" value="GBO13400.1"/>
    <property type="molecule type" value="Genomic_DNA"/>
</dbReference>
<accession>A0A4Y2UPC6</accession>
<reference evidence="1 2" key="1">
    <citation type="journal article" date="2019" name="Sci. Rep.">
        <title>Orb-weaving spider Araneus ventricosus genome elucidates the spidroin gene catalogue.</title>
        <authorList>
            <person name="Kono N."/>
            <person name="Nakamura H."/>
            <person name="Ohtoshi R."/>
            <person name="Moran D.A.P."/>
            <person name="Shinohara A."/>
            <person name="Yoshida Y."/>
            <person name="Fujiwara M."/>
            <person name="Mori M."/>
            <person name="Tomita M."/>
            <person name="Arakawa K."/>
        </authorList>
    </citation>
    <scope>NUCLEOTIDE SEQUENCE [LARGE SCALE GENOMIC DNA]</scope>
</reference>
<proteinExistence type="predicted"/>
<gene>
    <name evidence="1" type="ORF">AVEN_264413_1</name>
</gene>
<name>A0A4Y2UPC6_ARAVE</name>
<evidence type="ECO:0000313" key="2">
    <source>
        <dbReference type="Proteomes" id="UP000499080"/>
    </source>
</evidence>